<dbReference type="EMBL" id="KZ110595">
    <property type="protein sequence ID" value="OSX63687.1"/>
    <property type="molecule type" value="Genomic_DNA"/>
</dbReference>
<reference evidence="2 3" key="1">
    <citation type="submission" date="2017-04" db="EMBL/GenBank/DDBJ databases">
        <title>Genome Sequence of the Model Brown-Rot Fungus Postia placenta SB12.</title>
        <authorList>
            <consortium name="DOE Joint Genome Institute"/>
            <person name="Gaskell J."/>
            <person name="Kersten P."/>
            <person name="Larrondo L.F."/>
            <person name="Canessa P."/>
            <person name="Martinez D."/>
            <person name="Hibbett D."/>
            <person name="Schmoll M."/>
            <person name="Kubicek C.P."/>
            <person name="Martinez A.T."/>
            <person name="Yadav J."/>
            <person name="Master E."/>
            <person name="Magnuson J.K."/>
            <person name="James T."/>
            <person name="Yaver D."/>
            <person name="Berka R."/>
            <person name="Labutti K."/>
            <person name="Lipzen A."/>
            <person name="Aerts A."/>
            <person name="Barry K."/>
            <person name="Henrissat B."/>
            <person name="Blanchette R."/>
            <person name="Grigoriev I."/>
            <person name="Cullen D."/>
        </authorList>
    </citation>
    <scope>NUCLEOTIDE SEQUENCE [LARGE SCALE GENOMIC DNA]</scope>
    <source>
        <strain evidence="2 3">MAD-698-R-SB12</strain>
    </source>
</reference>
<gene>
    <name evidence="2" type="ORF">POSPLADRAFT_1138787</name>
</gene>
<organism evidence="2 3">
    <name type="scientific">Postia placenta MAD-698-R-SB12</name>
    <dbReference type="NCBI Taxonomy" id="670580"/>
    <lineage>
        <taxon>Eukaryota</taxon>
        <taxon>Fungi</taxon>
        <taxon>Dikarya</taxon>
        <taxon>Basidiomycota</taxon>
        <taxon>Agaricomycotina</taxon>
        <taxon>Agaricomycetes</taxon>
        <taxon>Polyporales</taxon>
        <taxon>Adustoporiaceae</taxon>
        <taxon>Rhodonia</taxon>
    </lineage>
</organism>
<dbReference type="GeneID" id="36329899"/>
<proteinExistence type="predicted"/>
<protein>
    <submittedName>
        <fullName evidence="2">Uncharacterized protein</fullName>
    </submittedName>
</protein>
<feature type="region of interest" description="Disordered" evidence="1">
    <location>
        <begin position="1"/>
        <end position="20"/>
    </location>
</feature>
<keyword evidence="3" id="KW-1185">Reference proteome</keyword>
<accession>A0A1X6N4Z0</accession>
<evidence type="ECO:0000313" key="2">
    <source>
        <dbReference type="EMBL" id="OSX63687.1"/>
    </source>
</evidence>
<sequence>DPRGQERARKLGRASSRGPEAPIVVYNDPARCTYRTRLSLTGIATPVDKRAPHRSHRCSNIGMFGYGIGAAVVLPDPQTTHSMCRSHLQAGLSMLSLQQLCSASHFCYCSMH</sequence>
<name>A0A1X6N4Z0_9APHY</name>
<dbReference type="RefSeq" id="XP_024340481.1">
    <property type="nucleotide sequence ID" value="XM_024484950.1"/>
</dbReference>
<dbReference type="Proteomes" id="UP000194127">
    <property type="component" value="Unassembled WGS sequence"/>
</dbReference>
<evidence type="ECO:0000313" key="3">
    <source>
        <dbReference type="Proteomes" id="UP000194127"/>
    </source>
</evidence>
<dbReference type="AlphaFoldDB" id="A0A1X6N4Z0"/>
<evidence type="ECO:0000256" key="1">
    <source>
        <dbReference type="SAM" id="MobiDB-lite"/>
    </source>
</evidence>
<feature type="non-terminal residue" evidence="2">
    <location>
        <position position="1"/>
    </location>
</feature>